<dbReference type="Proteomes" id="UP001141259">
    <property type="component" value="Unassembled WGS sequence"/>
</dbReference>
<dbReference type="EMBL" id="JANYMP010000050">
    <property type="protein sequence ID" value="MCS7484632.1"/>
    <property type="molecule type" value="Genomic_DNA"/>
</dbReference>
<dbReference type="AlphaFoldDB" id="A0A9X2VYB0"/>
<accession>A0A9X2VYB0</accession>
<sequence>MTATDLRQALLVHTDANRAELALELADRDGGGLVLHGKGKALMAARHLKYAKKFQRGLIVEADAYTGKHRKLAADAFDANWISQQRRLGLSVVLPDGGYVAEGDESGLYSILARVKADGQPDLVAPLALHKSWLDAKAGLPTLLRHVIDAGVPVALTIEHPKDPYATRSLLQGLVEVLQLEVKVYLLRCDVAAVGALCFGAEAAAVGTRTGLRHLFPRKENGGGGAMPSVAALVRGMLSYISLDKIEPEIQQNPDNDLWKCGCVVCGGQSLSWIKSAPKPEDAAYLHSVEVLYQIRAELFDNLATSAERRLAWIGLCDSAIFQHEGTAADWNPQRVLGNWASLRGAQPIS</sequence>
<keyword evidence="2" id="KW-1185">Reference proteome</keyword>
<organism evidence="1 2">
    <name type="scientific">Umezawaea endophytica</name>
    <dbReference type="NCBI Taxonomy" id="1654476"/>
    <lineage>
        <taxon>Bacteria</taxon>
        <taxon>Bacillati</taxon>
        <taxon>Actinomycetota</taxon>
        <taxon>Actinomycetes</taxon>
        <taxon>Pseudonocardiales</taxon>
        <taxon>Pseudonocardiaceae</taxon>
        <taxon>Umezawaea</taxon>
    </lineage>
</organism>
<evidence type="ECO:0000313" key="1">
    <source>
        <dbReference type="EMBL" id="MCS7484632.1"/>
    </source>
</evidence>
<evidence type="ECO:0000313" key="2">
    <source>
        <dbReference type="Proteomes" id="UP001141259"/>
    </source>
</evidence>
<comment type="caution">
    <text evidence="1">The sequence shown here is derived from an EMBL/GenBank/DDBJ whole genome shotgun (WGS) entry which is preliminary data.</text>
</comment>
<proteinExistence type="predicted"/>
<dbReference type="RefSeq" id="WP_259630079.1">
    <property type="nucleotide sequence ID" value="NZ_JANYMP010000050.1"/>
</dbReference>
<gene>
    <name evidence="1" type="ORF">NZH93_48055</name>
</gene>
<name>A0A9X2VYB0_9PSEU</name>
<reference evidence="1" key="1">
    <citation type="submission" date="2022-08" db="EMBL/GenBank/DDBJ databases">
        <authorList>
            <person name="Tistechok S."/>
            <person name="Samborskyy M."/>
            <person name="Roman I."/>
        </authorList>
    </citation>
    <scope>NUCLEOTIDE SEQUENCE</scope>
    <source>
        <strain evidence="1">DSM 103496</strain>
    </source>
</reference>
<protein>
    <submittedName>
        <fullName evidence="1">Uncharacterized protein</fullName>
    </submittedName>
</protein>